<feature type="region of interest" description="Disordered" evidence="1">
    <location>
        <begin position="1643"/>
        <end position="1676"/>
    </location>
</feature>
<dbReference type="Proteomes" id="UP001057134">
    <property type="component" value="Chromosome"/>
</dbReference>
<protein>
    <submittedName>
        <fullName evidence="5">Cellulosome-anchoring protein</fullName>
    </submittedName>
</protein>
<dbReference type="InterPro" id="IPR008979">
    <property type="entry name" value="Galactose-bd-like_sf"/>
</dbReference>
<proteinExistence type="predicted"/>
<evidence type="ECO:0000259" key="3">
    <source>
        <dbReference type="PROSITE" id="PS50022"/>
    </source>
</evidence>
<dbReference type="SUPFAM" id="SSF49785">
    <property type="entry name" value="Galactose-binding domain-like"/>
    <property type="match status" value="2"/>
</dbReference>
<evidence type="ECO:0000256" key="1">
    <source>
        <dbReference type="SAM" id="MobiDB-lite"/>
    </source>
</evidence>
<feature type="compositionally biased region" description="Polar residues" evidence="1">
    <location>
        <begin position="897"/>
        <end position="908"/>
    </location>
</feature>
<reference evidence="5" key="2">
    <citation type="journal article" date="2021" name="J Anim Sci Technol">
        <title>Complete genome sequence of Paenibacillus konkukensis sp. nov. SK3146 as a potential probiotic strain.</title>
        <authorList>
            <person name="Jung H.I."/>
            <person name="Park S."/>
            <person name="Niu K.M."/>
            <person name="Lee S.W."/>
            <person name="Kothari D."/>
            <person name="Yi K.J."/>
            <person name="Kim S.K."/>
        </authorList>
    </citation>
    <scope>NUCLEOTIDE SEQUENCE</scope>
    <source>
        <strain evidence="5">SK3146</strain>
    </source>
</reference>
<dbReference type="SMART" id="SM00635">
    <property type="entry name" value="BID_2"/>
    <property type="match status" value="1"/>
</dbReference>
<feature type="region of interest" description="Disordered" evidence="1">
    <location>
        <begin position="897"/>
        <end position="922"/>
    </location>
</feature>
<gene>
    <name evidence="5" type="primary">ancA_2</name>
    <name evidence="5" type="ORF">SK3146_02148</name>
</gene>
<feature type="domain" description="SLH" evidence="4">
    <location>
        <begin position="1864"/>
        <end position="1927"/>
    </location>
</feature>
<feature type="domain" description="SLH" evidence="4">
    <location>
        <begin position="1929"/>
        <end position="1984"/>
    </location>
</feature>
<dbReference type="InterPro" id="IPR008964">
    <property type="entry name" value="Invasin/intimin_cell_adhesion"/>
</dbReference>
<dbReference type="InterPro" id="IPR011050">
    <property type="entry name" value="Pectin_lyase_fold/virulence"/>
</dbReference>
<evidence type="ECO:0000313" key="5">
    <source>
        <dbReference type="EMBL" id="UQZ82988.1"/>
    </source>
</evidence>
<reference evidence="5" key="1">
    <citation type="submission" date="2018-02" db="EMBL/GenBank/DDBJ databases">
        <authorList>
            <person name="Kim S.-K."/>
            <person name="Jung H.-I."/>
            <person name="Lee S.-W."/>
        </authorList>
    </citation>
    <scope>NUCLEOTIDE SEQUENCE</scope>
    <source>
        <strain evidence="5">SK3146</strain>
    </source>
</reference>
<feature type="signal peptide" evidence="2">
    <location>
        <begin position="1"/>
        <end position="28"/>
    </location>
</feature>
<keyword evidence="2" id="KW-0732">Signal</keyword>
<feature type="domain" description="SLH" evidence="4">
    <location>
        <begin position="1803"/>
        <end position="1863"/>
    </location>
</feature>
<dbReference type="Gene3D" id="2.60.120.260">
    <property type="entry name" value="Galactose-binding domain-like"/>
    <property type="match status" value="2"/>
</dbReference>
<dbReference type="Gene3D" id="2.60.220.30">
    <property type="match status" value="1"/>
</dbReference>
<dbReference type="PANTHER" id="PTHR43308:SF5">
    <property type="entry name" value="S-LAYER PROTEIN _ PEPTIDOGLYCAN ENDO-BETA-N-ACETYLGLUCOSAMINIDASE"/>
    <property type="match status" value="1"/>
</dbReference>
<dbReference type="PROSITE" id="PS50022">
    <property type="entry name" value="FA58C_3"/>
    <property type="match status" value="2"/>
</dbReference>
<keyword evidence="6" id="KW-1185">Reference proteome</keyword>
<dbReference type="Pfam" id="PF12733">
    <property type="entry name" value="Cadherin-like"/>
    <property type="match status" value="3"/>
</dbReference>
<dbReference type="Pfam" id="PF00395">
    <property type="entry name" value="SLH"/>
    <property type="match status" value="3"/>
</dbReference>
<evidence type="ECO:0000259" key="4">
    <source>
        <dbReference type="PROSITE" id="PS51272"/>
    </source>
</evidence>
<dbReference type="InterPro" id="IPR001119">
    <property type="entry name" value="SLH_dom"/>
</dbReference>
<accession>A0ABY4RLI2</accession>
<feature type="domain" description="F5/8 type C" evidence="3">
    <location>
        <begin position="1068"/>
        <end position="1215"/>
    </location>
</feature>
<dbReference type="InterPro" id="IPR003343">
    <property type="entry name" value="Big_2"/>
</dbReference>
<dbReference type="Gene3D" id="2.60.40.1080">
    <property type="match status" value="1"/>
</dbReference>
<dbReference type="PANTHER" id="PTHR43308">
    <property type="entry name" value="OUTER MEMBRANE PROTEIN ALPHA-RELATED"/>
    <property type="match status" value="1"/>
</dbReference>
<dbReference type="SUPFAM" id="SSF51126">
    <property type="entry name" value="Pectin lyase-like"/>
    <property type="match status" value="1"/>
</dbReference>
<feature type="compositionally biased region" description="Gly residues" evidence="1">
    <location>
        <begin position="1645"/>
        <end position="1656"/>
    </location>
</feature>
<name>A0ABY4RLI2_9BACL</name>
<dbReference type="Gene3D" id="2.60.40.10">
    <property type="entry name" value="Immunoglobulins"/>
    <property type="match status" value="1"/>
</dbReference>
<evidence type="ECO:0000256" key="2">
    <source>
        <dbReference type="SAM" id="SignalP"/>
    </source>
</evidence>
<sequence>MKKTLNKALSILLVFTFIIGLFFVPQQAAHAASAKVDVVPGTLETGAGGNVKVSSENSTKKAAFAAAHNGKDYWQFGGNATAVFPADGTGSLWIAVDLGGEKTFDEVSFDIPAGFSNVKTRISDYEVLYTSADNAWASLPGTSNSGLTAYTWSADWSLAKQIGVPASDAGDPNWNSSIPSNDNKSTWTAATTGTFTAPVTARYVMIHFTVIPGNPGAIGMSNLKILNTATDDSPAFADTYLNDPGSGYAIITPSYPGMSLTIGRPAVIDAQSASGKFPVFQVTKAVAGTTVAGTLIAPDGSAAYSFPPTAADAGGNAVMSVPDSVALAKGTYRAAFTLTNSGNTLYDNYYFTAIDDFANYRSIPNVQNSNNADVANKSPDDWADSAYPAIQMDGSGQLTYVPDYKGNQVMDYSAVGYKGGGTAIPNVPVRVKVAPLADDTQDAWQTIQDAIDYVSLYPVQEDGFRGAVYLEAGVFRISKPLNVNVSGVVIRGAGAGTVTPVVGDGTAGNPYDEQIASESAEPGVTKLISTWKIAESYTPPANHDTTTGSPYTKESGSTLINFTGQSVSKSVSTDITDQYVGAGQYSIHVASLDGFSVGDLVTVQKAINANWVKAMYMDKVDGASNWLPGGNLESGFAGTPFTAERTIKSIDAATRTITLAEPLSDNLDMRWGVSKIVKTAEGGRISNVGAENIQGISHFYNTTKPSLSRYGVNFKSYNDENHAEVFVAMVNVRDGWLRNFTTYHIDSAFVTDGSSRNITVQDGSVLDPVSLMNAGERRYSIYYKKSAFMFTQRVYSRYMRHAFIVDSYTSGPNVFYNNSSEYTSNASEPHFRWSSGGLYDNVAARIYLQNRWDMGTSHGWAGVNYMLYNFTGPFIATQPQLSPNYVIGHQFDNASNRLGSATDSSTGRQKPDKSDSANMAAAGLNGGKVPNFDAYEYSVTQKVTPAADHMPESLYVQQLINSHGPQAASIIAENTVPPMDDQSSDKRPKLTGLQVDGRAVSGFSPDVYSYTVTLPLDYDYSKKAEITAQAEQGVRVDVAYPQEMSGGTALITLTDAEGVKNFYNVAFAVIPKSPIVTASDEQVDSSNSNYAVNVLNPGDYAGTGSLRWAASGAAWIRMYLGETAKTVQGVQIGFVQHASNPRTYKLRIEYSTDGQNWSAVPSGTVVSETSAAPVAWETQPDTYMNSLTVLAGTPGENVLQTFTFDTPVQARFIRIAGNGNMTGSSSNAWNNYWRLRPLFPQTEPPYTPPAGVAVSGPASLSPNGSARLQAQLTPSTATVTDVIWKSSDPAVAVVDSTGKVTAVAAGQVTITATTVDGAFVSSGMLQQASGTHEITVAYSGNAKLSGLSVDQGTLSPAFSPAEFGYTVDVPSSVSSLHLYVTKAEPEASISVTGAVYSTVTGDVYAYKASGLKFGSNPIDIAVTAQDGTSNSYRLTVNRAAALGSNADLSSLALSSGSLTPAFTPGTTAYAAAVDNSVSNITVTASVYDSQATMTVNGNLVASGQASPAVRLQVGANPVTIVVTAQDGTTKMYTVSVQRAAALSGNADLSSLTLSSGSLSPAFAPGTTAYTANVDSGVSSLTVTAAVSDSSAAVTVNGKPVASGQASQAVPLQFGSNPVTIAVTAQDGTTKTYNVTVTRFVKRSSGGSGSSGGGAGTAPGDAKVTGTDGKLTLPAGKQGEVSLGDGIVVSIPANASNKELKITIEKVTDLQALLANHEILVSPIFEILKNISENFSSPVTLTFTFDTAGLPESKTAAVFYYDEAKKVWVEVAGGKIDGNKISVEVDHFTKFAVFAVDTAAEKPNPAVALSDIAGHWAEGNIKQAVNRGIVSGYPDGTFKPNRTVTRAEFAVMLMNARKAQGEGAKLTFTDGAEIGDWAQKAVAQAVQAGVVQGYEDGSFRPNAEITRAEMAVMIAKAASLKIEADAAAGFADDQDIPAWSKGAVAAMKQQKLIEGRDGNVFGPAASATRAEAVTVLLNLLAQSGK</sequence>
<dbReference type="EMBL" id="CP027059">
    <property type="protein sequence ID" value="UQZ82988.1"/>
    <property type="molecule type" value="Genomic_DNA"/>
</dbReference>
<dbReference type="PROSITE" id="PS51272">
    <property type="entry name" value="SLH"/>
    <property type="match status" value="3"/>
</dbReference>
<organism evidence="5 6">
    <name type="scientific">Paenibacillus konkukensis</name>
    <dbReference type="NCBI Taxonomy" id="2020716"/>
    <lineage>
        <taxon>Bacteria</taxon>
        <taxon>Bacillati</taxon>
        <taxon>Bacillota</taxon>
        <taxon>Bacilli</taxon>
        <taxon>Bacillales</taxon>
        <taxon>Paenibacillaceae</taxon>
        <taxon>Paenibacillus</taxon>
    </lineage>
</organism>
<evidence type="ECO:0000313" key="6">
    <source>
        <dbReference type="Proteomes" id="UP001057134"/>
    </source>
</evidence>
<dbReference type="InterPro" id="IPR025883">
    <property type="entry name" value="Cadherin-like_domain"/>
</dbReference>
<dbReference type="RefSeq" id="WP_249865059.1">
    <property type="nucleotide sequence ID" value="NZ_CP027059.1"/>
</dbReference>
<dbReference type="InterPro" id="IPR051465">
    <property type="entry name" value="Cell_Envelope_Struct_Comp"/>
</dbReference>
<dbReference type="Pfam" id="PF00754">
    <property type="entry name" value="F5_F8_type_C"/>
    <property type="match status" value="1"/>
</dbReference>
<feature type="chain" id="PRO_5046053912" evidence="2">
    <location>
        <begin position="29"/>
        <end position="1984"/>
    </location>
</feature>
<dbReference type="Pfam" id="PF02368">
    <property type="entry name" value="Big_2"/>
    <property type="match status" value="1"/>
</dbReference>
<dbReference type="InterPro" id="IPR000421">
    <property type="entry name" value="FA58C"/>
</dbReference>
<dbReference type="SUPFAM" id="SSF49373">
    <property type="entry name" value="Invasin/intimin cell-adhesion fragments"/>
    <property type="match status" value="1"/>
</dbReference>
<feature type="domain" description="F5/8 type C" evidence="3">
    <location>
        <begin position="31"/>
        <end position="228"/>
    </location>
</feature>
<dbReference type="InterPro" id="IPR013783">
    <property type="entry name" value="Ig-like_fold"/>
</dbReference>